<evidence type="ECO:0000313" key="3">
    <source>
        <dbReference type="Proteomes" id="UP000054350"/>
    </source>
</evidence>
<feature type="region of interest" description="Disordered" evidence="1">
    <location>
        <begin position="352"/>
        <end position="385"/>
    </location>
</feature>
<dbReference type="AlphaFoldDB" id="A0A0L0S8D6"/>
<dbReference type="VEuPathDB" id="FungiDB:AMAG_04189"/>
<gene>
    <name evidence="2" type="ORF">AMAG_04189</name>
</gene>
<protein>
    <submittedName>
        <fullName evidence="2">Uncharacterized protein</fullName>
    </submittedName>
</protein>
<sequence length="471" mass="49934">MLFGSRMSRRLIEPMALSPIMAPRRSSSASTGPPLGSPLISVTSVASAAHPSPVATAQNTSMASPLLQRTLAASGGGGAVPNSPSLRRTSVQIRRGSAASMQQVPTSMSNAAAAAPISHDLSTVSSSDQSTLDLNQMVVGGSLQALMEANAEDTQVSSSVSNQYEPDWRLTITDHQSSPTHTYAPVPIAAPSPMAVDPWGWHHRASPPPSMSLSFVTEETSLGGDDDDGASFGDDDDLDSLEQEVLELPPHITRSFAVASNRADPGLHLHEDDEMTDDEDDDGDDHDGPGGGAMTPAARSASNSSCSASSHMEEAFDSLVQIVRSQLLEMSEMRRALGQVTQAYTETMDKLARAQTNQPPTAVPTPAPPPPPPLEPVSRTVSPPTSWERLSRKLSSLRRMSIDRARDPALNYLLKKIQPLSRRSNSVSSNATANSARLSTSAPASIATPDMFHGAGCRMEQRACWFIPVNS</sequence>
<name>A0A0L0S8D6_ALLM3</name>
<reference evidence="2 3" key="1">
    <citation type="submission" date="2009-11" db="EMBL/GenBank/DDBJ databases">
        <title>Annotation of Allomyces macrogynus ATCC 38327.</title>
        <authorList>
            <consortium name="The Broad Institute Genome Sequencing Platform"/>
            <person name="Russ C."/>
            <person name="Cuomo C."/>
            <person name="Burger G."/>
            <person name="Gray M.W."/>
            <person name="Holland P.W.H."/>
            <person name="King N."/>
            <person name="Lang F.B.F."/>
            <person name="Roger A.J."/>
            <person name="Ruiz-Trillo I."/>
            <person name="Young S.K."/>
            <person name="Zeng Q."/>
            <person name="Gargeya S."/>
            <person name="Fitzgerald M."/>
            <person name="Haas B."/>
            <person name="Abouelleil A."/>
            <person name="Alvarado L."/>
            <person name="Arachchi H.M."/>
            <person name="Berlin A."/>
            <person name="Chapman S.B."/>
            <person name="Gearin G."/>
            <person name="Goldberg J."/>
            <person name="Griggs A."/>
            <person name="Gujja S."/>
            <person name="Hansen M."/>
            <person name="Heiman D."/>
            <person name="Howarth C."/>
            <person name="Larimer J."/>
            <person name="Lui A."/>
            <person name="MacDonald P.J.P."/>
            <person name="McCowen C."/>
            <person name="Montmayeur A."/>
            <person name="Murphy C."/>
            <person name="Neiman D."/>
            <person name="Pearson M."/>
            <person name="Priest M."/>
            <person name="Roberts A."/>
            <person name="Saif S."/>
            <person name="Shea T."/>
            <person name="Sisk P."/>
            <person name="Stolte C."/>
            <person name="Sykes S."/>
            <person name="Wortman J."/>
            <person name="Nusbaum C."/>
            <person name="Birren B."/>
        </authorList>
    </citation>
    <scope>NUCLEOTIDE SEQUENCE [LARGE SCALE GENOMIC DNA]</scope>
    <source>
        <strain evidence="2 3">ATCC 38327</strain>
    </source>
</reference>
<feature type="compositionally biased region" description="Polar residues" evidence="1">
    <location>
        <begin position="99"/>
        <end position="110"/>
    </location>
</feature>
<evidence type="ECO:0000256" key="1">
    <source>
        <dbReference type="SAM" id="MobiDB-lite"/>
    </source>
</evidence>
<feature type="compositionally biased region" description="Acidic residues" evidence="1">
    <location>
        <begin position="224"/>
        <end position="237"/>
    </location>
</feature>
<feature type="region of interest" description="Disordered" evidence="1">
    <location>
        <begin position="258"/>
        <end position="309"/>
    </location>
</feature>
<keyword evidence="3" id="KW-1185">Reference proteome</keyword>
<feature type="compositionally biased region" description="Acidic residues" evidence="1">
    <location>
        <begin position="272"/>
        <end position="285"/>
    </location>
</feature>
<reference evidence="3" key="2">
    <citation type="submission" date="2009-11" db="EMBL/GenBank/DDBJ databases">
        <title>The Genome Sequence of Allomyces macrogynus strain ATCC 38327.</title>
        <authorList>
            <consortium name="The Broad Institute Genome Sequencing Platform"/>
            <person name="Russ C."/>
            <person name="Cuomo C."/>
            <person name="Shea T."/>
            <person name="Young S.K."/>
            <person name="Zeng Q."/>
            <person name="Koehrsen M."/>
            <person name="Haas B."/>
            <person name="Borodovsky M."/>
            <person name="Guigo R."/>
            <person name="Alvarado L."/>
            <person name="Berlin A."/>
            <person name="Borenstein D."/>
            <person name="Chen Z."/>
            <person name="Engels R."/>
            <person name="Freedman E."/>
            <person name="Gellesch M."/>
            <person name="Goldberg J."/>
            <person name="Griggs A."/>
            <person name="Gujja S."/>
            <person name="Heiman D."/>
            <person name="Hepburn T."/>
            <person name="Howarth C."/>
            <person name="Jen D."/>
            <person name="Larson L."/>
            <person name="Lewis B."/>
            <person name="Mehta T."/>
            <person name="Park D."/>
            <person name="Pearson M."/>
            <person name="Roberts A."/>
            <person name="Saif S."/>
            <person name="Shenoy N."/>
            <person name="Sisk P."/>
            <person name="Stolte C."/>
            <person name="Sykes S."/>
            <person name="Walk T."/>
            <person name="White J."/>
            <person name="Yandava C."/>
            <person name="Burger G."/>
            <person name="Gray M.W."/>
            <person name="Holland P.W.H."/>
            <person name="King N."/>
            <person name="Lang F.B.F."/>
            <person name="Roger A.J."/>
            <person name="Ruiz-Trillo I."/>
            <person name="Lander E."/>
            <person name="Nusbaum C."/>
        </authorList>
    </citation>
    <scope>NUCLEOTIDE SEQUENCE [LARGE SCALE GENOMIC DNA]</scope>
    <source>
        <strain evidence="3">ATCC 38327</strain>
    </source>
</reference>
<dbReference type="EMBL" id="GG745333">
    <property type="protein sequence ID" value="KNE58629.1"/>
    <property type="molecule type" value="Genomic_DNA"/>
</dbReference>
<feature type="region of interest" description="Disordered" evidence="1">
    <location>
        <begin position="92"/>
        <end position="112"/>
    </location>
</feature>
<feature type="compositionally biased region" description="Pro residues" evidence="1">
    <location>
        <begin position="361"/>
        <end position="375"/>
    </location>
</feature>
<feature type="compositionally biased region" description="Low complexity" evidence="1">
    <location>
        <begin position="297"/>
        <end position="309"/>
    </location>
</feature>
<proteinExistence type="predicted"/>
<feature type="compositionally biased region" description="Polar residues" evidence="1">
    <location>
        <begin position="211"/>
        <end position="220"/>
    </location>
</feature>
<organism evidence="2 3">
    <name type="scientific">Allomyces macrogynus (strain ATCC 38327)</name>
    <name type="common">Allomyces javanicus var. macrogynus</name>
    <dbReference type="NCBI Taxonomy" id="578462"/>
    <lineage>
        <taxon>Eukaryota</taxon>
        <taxon>Fungi</taxon>
        <taxon>Fungi incertae sedis</taxon>
        <taxon>Blastocladiomycota</taxon>
        <taxon>Blastocladiomycetes</taxon>
        <taxon>Blastocladiales</taxon>
        <taxon>Blastocladiaceae</taxon>
        <taxon>Allomyces</taxon>
    </lineage>
</organism>
<evidence type="ECO:0000313" key="2">
    <source>
        <dbReference type="EMBL" id="KNE58629.1"/>
    </source>
</evidence>
<accession>A0A0L0S8D6</accession>
<feature type="region of interest" description="Disordered" evidence="1">
    <location>
        <begin position="207"/>
        <end position="237"/>
    </location>
</feature>
<dbReference type="Proteomes" id="UP000054350">
    <property type="component" value="Unassembled WGS sequence"/>
</dbReference>